<gene>
    <name evidence="2" type="ORF">ATI61_119157</name>
</gene>
<evidence type="ECO:0008006" key="4">
    <source>
        <dbReference type="Google" id="ProtNLM"/>
    </source>
</evidence>
<keyword evidence="1" id="KW-0732">Signal</keyword>
<name>A0ABX9JMQ9_9BACT</name>
<feature type="chain" id="PRO_5046091971" description="Peptidase inhibitor family I36" evidence="1">
    <location>
        <begin position="26"/>
        <end position="128"/>
    </location>
</feature>
<feature type="signal peptide" evidence="1">
    <location>
        <begin position="1"/>
        <end position="25"/>
    </location>
</feature>
<organism evidence="2 3">
    <name type="scientific">Archangium gephyra</name>
    <dbReference type="NCBI Taxonomy" id="48"/>
    <lineage>
        <taxon>Bacteria</taxon>
        <taxon>Pseudomonadati</taxon>
        <taxon>Myxococcota</taxon>
        <taxon>Myxococcia</taxon>
        <taxon>Myxococcales</taxon>
        <taxon>Cystobacterineae</taxon>
        <taxon>Archangiaceae</taxon>
        <taxon>Archangium</taxon>
    </lineage>
</organism>
<keyword evidence="3" id="KW-1185">Reference proteome</keyword>
<accession>A0ABX9JMQ9</accession>
<evidence type="ECO:0000256" key="1">
    <source>
        <dbReference type="SAM" id="SignalP"/>
    </source>
</evidence>
<sequence length="128" mass="14164">MRKMLLSSVVISAVAMALVPSVGHAGFTWSGATCVKNSGGDGYCEGNFNGFRTSSDPNAYYYFYETETGNQQFSAYLNGWFYCSVPSTSPIMSIWRDAMNNRGWFHIAWNASSQCTALTLYNSSAYSY</sequence>
<evidence type="ECO:0000313" key="3">
    <source>
        <dbReference type="Proteomes" id="UP000256345"/>
    </source>
</evidence>
<dbReference type="Proteomes" id="UP000256345">
    <property type="component" value="Unassembled WGS sequence"/>
</dbReference>
<dbReference type="RefSeq" id="WP_147333233.1">
    <property type="nucleotide sequence ID" value="NZ_CP011509.1"/>
</dbReference>
<comment type="caution">
    <text evidence="2">The sequence shown here is derived from an EMBL/GenBank/DDBJ whole genome shotgun (WGS) entry which is preliminary data.</text>
</comment>
<evidence type="ECO:0000313" key="2">
    <source>
        <dbReference type="EMBL" id="REG22627.1"/>
    </source>
</evidence>
<proteinExistence type="predicted"/>
<dbReference type="EMBL" id="QUMU01000019">
    <property type="protein sequence ID" value="REG22627.1"/>
    <property type="molecule type" value="Genomic_DNA"/>
</dbReference>
<reference evidence="2 3" key="1">
    <citation type="submission" date="2018-08" db="EMBL/GenBank/DDBJ databases">
        <title>Genomic Encyclopedia of Archaeal and Bacterial Type Strains, Phase II (KMG-II): from individual species to whole genera.</title>
        <authorList>
            <person name="Goeker M."/>
        </authorList>
    </citation>
    <scope>NUCLEOTIDE SEQUENCE [LARGE SCALE GENOMIC DNA]</scope>
    <source>
        <strain evidence="2 3">DSM 2261</strain>
    </source>
</reference>
<protein>
    <recommendedName>
        <fullName evidence="4">Peptidase inhibitor family I36</fullName>
    </recommendedName>
</protein>